<name>F4RBG7_MELLP</name>
<gene>
    <name evidence="1" type="ORF">MELLADRAFT_103439</name>
</gene>
<dbReference type="Proteomes" id="UP000001072">
    <property type="component" value="Unassembled WGS sequence"/>
</dbReference>
<dbReference type="VEuPathDB" id="FungiDB:MELLADRAFT_103439"/>
<dbReference type="HOGENOM" id="CLU_1082123_0_0_1"/>
<reference evidence="2" key="1">
    <citation type="journal article" date="2011" name="Proc. Natl. Acad. Sci. U.S.A.">
        <title>Obligate biotrophy features unraveled by the genomic analysis of rust fungi.</title>
        <authorList>
            <person name="Duplessis S."/>
            <person name="Cuomo C.A."/>
            <person name="Lin Y.-C."/>
            <person name="Aerts A."/>
            <person name="Tisserant E."/>
            <person name="Veneault-Fourrey C."/>
            <person name="Joly D.L."/>
            <person name="Hacquard S."/>
            <person name="Amselem J."/>
            <person name="Cantarel B.L."/>
            <person name="Chiu R."/>
            <person name="Coutinho P.M."/>
            <person name="Feau N."/>
            <person name="Field M."/>
            <person name="Frey P."/>
            <person name="Gelhaye E."/>
            <person name="Goldberg J."/>
            <person name="Grabherr M.G."/>
            <person name="Kodira C.D."/>
            <person name="Kohler A."/>
            <person name="Kuees U."/>
            <person name="Lindquist E.A."/>
            <person name="Lucas S.M."/>
            <person name="Mago R."/>
            <person name="Mauceli E."/>
            <person name="Morin E."/>
            <person name="Murat C."/>
            <person name="Pangilinan J.L."/>
            <person name="Park R."/>
            <person name="Pearson M."/>
            <person name="Quesneville H."/>
            <person name="Rouhier N."/>
            <person name="Sakthikumar S."/>
            <person name="Salamov A.A."/>
            <person name="Schmutz J."/>
            <person name="Selles B."/>
            <person name="Shapiro H."/>
            <person name="Tanguay P."/>
            <person name="Tuskan G.A."/>
            <person name="Henrissat B."/>
            <person name="Van de Peer Y."/>
            <person name="Rouze P."/>
            <person name="Ellis J.G."/>
            <person name="Dodds P.N."/>
            <person name="Schein J.E."/>
            <person name="Zhong S."/>
            <person name="Hamelin R.C."/>
            <person name="Grigoriev I.V."/>
            <person name="Szabo L.J."/>
            <person name="Martin F."/>
        </authorList>
    </citation>
    <scope>NUCLEOTIDE SEQUENCE [LARGE SCALE GENOMIC DNA]</scope>
    <source>
        <strain evidence="2">98AG31 / pathotype 3-4-7</strain>
    </source>
</reference>
<keyword evidence="2" id="KW-1185">Reference proteome</keyword>
<protein>
    <submittedName>
        <fullName evidence="1">Uncharacterized protein</fullName>
    </submittedName>
</protein>
<evidence type="ECO:0000313" key="1">
    <source>
        <dbReference type="EMBL" id="EGG10082.1"/>
    </source>
</evidence>
<proteinExistence type="predicted"/>
<dbReference type="RefSeq" id="XP_007406383.1">
    <property type="nucleotide sequence ID" value="XM_007406321.1"/>
</dbReference>
<dbReference type="AlphaFoldDB" id="F4RBG7"/>
<dbReference type="KEGG" id="mlr:MELLADRAFT_103439"/>
<dbReference type="GeneID" id="18921973"/>
<organism evidence="2">
    <name type="scientific">Melampsora larici-populina (strain 98AG31 / pathotype 3-4-7)</name>
    <name type="common">Poplar leaf rust fungus</name>
    <dbReference type="NCBI Taxonomy" id="747676"/>
    <lineage>
        <taxon>Eukaryota</taxon>
        <taxon>Fungi</taxon>
        <taxon>Dikarya</taxon>
        <taxon>Basidiomycota</taxon>
        <taxon>Pucciniomycotina</taxon>
        <taxon>Pucciniomycetes</taxon>
        <taxon>Pucciniales</taxon>
        <taxon>Melampsoraceae</taxon>
        <taxon>Melampsora</taxon>
    </lineage>
</organism>
<evidence type="ECO:0000313" key="2">
    <source>
        <dbReference type="Proteomes" id="UP000001072"/>
    </source>
</evidence>
<dbReference type="EMBL" id="GL883095">
    <property type="protein sequence ID" value="EGG10082.1"/>
    <property type="molecule type" value="Genomic_DNA"/>
</dbReference>
<sequence>MCRDYLEKNVDNRDRCERLVAIIVSAWTPRKENDESSMYFKMFAVSLDAIQNPHDRPGSSTAGEFLYPTQVGSFPAHLNRSMPPVPKEGEGFNSRKGGSLHPNLIRFAEPTAKYSSMIVIKKFIFRIMGFTHGFKKTRTKQNDTYEKYRIPKKSRVAELKVKGPSPTLISDAMRVKLKAAFTKTPTLIQRKRNQPPTTAAVVYRRDTTSSYLITKTQSGWKDKARILGRSGGAVQDEADGARDDELNMRVIRVIEES</sequence>
<dbReference type="InParanoid" id="F4RBG7"/>
<accession>F4RBG7</accession>